<evidence type="ECO:0000313" key="1">
    <source>
        <dbReference type="EMBL" id="DAF91870.1"/>
    </source>
</evidence>
<accession>A0A8S5UBX9</accession>
<sequence>MYRDSNNFLALYLNLIIYFSQEGVPSWKIVILA</sequence>
<protein>
    <submittedName>
        <fullName evidence="1">Uncharacterized protein</fullName>
    </submittedName>
</protein>
<name>A0A8S5UBX9_9CAUD</name>
<organism evidence="1">
    <name type="scientific">Podoviridae sp. ctZkC8</name>
    <dbReference type="NCBI Taxonomy" id="2825259"/>
    <lineage>
        <taxon>Viruses</taxon>
        <taxon>Duplodnaviria</taxon>
        <taxon>Heunggongvirae</taxon>
        <taxon>Uroviricota</taxon>
        <taxon>Caudoviricetes</taxon>
    </lineage>
</organism>
<dbReference type="EMBL" id="BK016062">
    <property type="protein sequence ID" value="DAF91870.1"/>
    <property type="molecule type" value="Genomic_DNA"/>
</dbReference>
<proteinExistence type="predicted"/>
<reference evidence="1" key="1">
    <citation type="journal article" date="2021" name="Proc. Natl. Acad. Sci. U.S.A.">
        <title>A Catalog of Tens of Thousands of Viruses from Human Metagenomes Reveals Hidden Associations with Chronic Diseases.</title>
        <authorList>
            <person name="Tisza M.J."/>
            <person name="Buck C.B."/>
        </authorList>
    </citation>
    <scope>NUCLEOTIDE SEQUENCE</scope>
    <source>
        <strain evidence="1">CtZkC8</strain>
    </source>
</reference>